<name>A0ABW2Z6Z0_9FLAO</name>
<evidence type="ECO:0000313" key="6">
    <source>
        <dbReference type="EMBL" id="MFD0762210.1"/>
    </source>
</evidence>
<dbReference type="Pfam" id="PF13715">
    <property type="entry name" value="CarbopepD_reg_2"/>
    <property type="match status" value="1"/>
</dbReference>
<protein>
    <submittedName>
        <fullName evidence="6">Carboxypeptidase-like regulatory domain-containing protein</fullName>
    </submittedName>
</protein>
<keyword evidence="3" id="KW-0998">Cell outer membrane</keyword>
<dbReference type="RefSeq" id="WP_386782493.1">
    <property type="nucleotide sequence ID" value="NZ_JBHTIC010000008.1"/>
</dbReference>
<dbReference type="EMBL" id="JBHTIC010000008">
    <property type="protein sequence ID" value="MFD0762210.1"/>
    <property type="molecule type" value="Genomic_DNA"/>
</dbReference>
<dbReference type="InterPro" id="IPR036942">
    <property type="entry name" value="Beta-barrel_TonB_sf"/>
</dbReference>
<accession>A0ABW2Z6Z0</accession>
<comment type="subcellular location">
    <subcellularLocation>
        <location evidence="1">Cell outer membrane</location>
    </subcellularLocation>
</comment>
<evidence type="ECO:0000256" key="1">
    <source>
        <dbReference type="ARBA" id="ARBA00004442"/>
    </source>
</evidence>
<dbReference type="InterPro" id="IPR037066">
    <property type="entry name" value="Plug_dom_sf"/>
</dbReference>
<comment type="caution">
    <text evidence="6">The sequence shown here is derived from an EMBL/GenBank/DDBJ whole genome shotgun (WGS) entry which is preliminary data.</text>
</comment>
<sequence length="781" mass="88663">MKNRFLLILTFISITIQAQVFGELTGYVKDEMGTPLFGASVYLENTQIGITTNEDGFFILKGIEPDSYNLTASYLGFQPQTKFNIIVKSKGNQQYNFFLTVASEKLQEIVITNRKISRPKETPLSTQTLSANEIATYPGGNNDVVNVAQSLPGVSPSVGGFRNDLIIRGGAPNETVYYLDGMEIPNINHFSTQGSSGGPVGMLNVAFIDDVTLSSSSFGAQYDNPLSGVLQFKQRKGNNRKFNGNFRLGASETALTLEGPLFKNNAKESKTSFIVSARRSYLKFLFELIGLPIRPDYWDYQYKIAHKVDDYNEISVLGIGSVDDFSIEASKEYDEEQQATLEQVPIIEQQTNTMGVSWKRRFKDGSGFFQTTLSTNSLTNQFTRYQDNETKSNVYFSNNSKETETKFRFQYTKFLSNWKFSTGVNTQYSNYSNSTIDVGSNIDYNTKINFYKYGYFANTTTSFFDDKLDFSFGFRLDADTFTKNNSRSANFSPRMSLSYNLNEVWKLNASLGIYYKILPYTSLGFRDASNNLINKDADYTQSIHYVVGIERILGPASSITFEGFYKKYDKYPISVLDGISLANKGAGFEVLGNEEIETIGKGRTFGTELLYQQKLTNNFYGIFSYTFFYSEFTGFQTSKYVPSVWDSRHLISFTGGYKLKKNWELSSRFRFSGKTPYVPINKEETLNSYPNIVLDYSRLGELKLKTFNQLDVRIDKKWNLKKYAIDLYIEFQNLLTHNAPQPPEYGLERNDKGEQVTPKNLVEIKTDNGKLIPSIGFVIDF</sequence>
<dbReference type="Gene3D" id="2.60.40.1120">
    <property type="entry name" value="Carboxypeptidase-like, regulatory domain"/>
    <property type="match status" value="1"/>
</dbReference>
<keyword evidence="4" id="KW-0732">Signal</keyword>
<dbReference type="Gene3D" id="2.40.170.20">
    <property type="entry name" value="TonB-dependent receptor, beta-barrel domain"/>
    <property type="match status" value="1"/>
</dbReference>
<evidence type="ECO:0000259" key="5">
    <source>
        <dbReference type="Pfam" id="PF07715"/>
    </source>
</evidence>
<feature type="chain" id="PRO_5046281973" evidence="4">
    <location>
        <begin position="19"/>
        <end position="781"/>
    </location>
</feature>
<evidence type="ECO:0000256" key="2">
    <source>
        <dbReference type="ARBA" id="ARBA00023136"/>
    </source>
</evidence>
<dbReference type="InterPro" id="IPR012910">
    <property type="entry name" value="Plug_dom"/>
</dbReference>
<dbReference type="SUPFAM" id="SSF56935">
    <property type="entry name" value="Porins"/>
    <property type="match status" value="1"/>
</dbReference>
<evidence type="ECO:0000256" key="4">
    <source>
        <dbReference type="SAM" id="SignalP"/>
    </source>
</evidence>
<keyword evidence="2" id="KW-0472">Membrane</keyword>
<organism evidence="6 7">
    <name type="scientific">Lutibacter aestuarii</name>
    <dbReference type="NCBI Taxonomy" id="861111"/>
    <lineage>
        <taxon>Bacteria</taxon>
        <taxon>Pseudomonadati</taxon>
        <taxon>Bacteroidota</taxon>
        <taxon>Flavobacteriia</taxon>
        <taxon>Flavobacteriales</taxon>
        <taxon>Flavobacteriaceae</taxon>
        <taxon>Lutibacter</taxon>
    </lineage>
</organism>
<reference evidence="7" key="1">
    <citation type="journal article" date="2019" name="Int. J. Syst. Evol. Microbiol.">
        <title>The Global Catalogue of Microorganisms (GCM) 10K type strain sequencing project: providing services to taxonomists for standard genome sequencing and annotation.</title>
        <authorList>
            <consortium name="The Broad Institute Genomics Platform"/>
            <consortium name="The Broad Institute Genome Sequencing Center for Infectious Disease"/>
            <person name="Wu L."/>
            <person name="Ma J."/>
        </authorList>
    </citation>
    <scope>NUCLEOTIDE SEQUENCE [LARGE SCALE GENOMIC DNA]</scope>
    <source>
        <strain evidence="7">CCUG 60022</strain>
    </source>
</reference>
<evidence type="ECO:0000256" key="3">
    <source>
        <dbReference type="ARBA" id="ARBA00023237"/>
    </source>
</evidence>
<feature type="signal peptide" evidence="4">
    <location>
        <begin position="1"/>
        <end position="18"/>
    </location>
</feature>
<keyword evidence="7" id="KW-1185">Reference proteome</keyword>
<dbReference type="Gene3D" id="2.170.130.10">
    <property type="entry name" value="TonB-dependent receptor, plug domain"/>
    <property type="match status" value="1"/>
</dbReference>
<proteinExistence type="predicted"/>
<dbReference type="SUPFAM" id="SSF49464">
    <property type="entry name" value="Carboxypeptidase regulatory domain-like"/>
    <property type="match status" value="1"/>
</dbReference>
<gene>
    <name evidence="6" type="ORF">ACFQZW_08955</name>
</gene>
<dbReference type="Pfam" id="PF07715">
    <property type="entry name" value="Plug"/>
    <property type="match status" value="1"/>
</dbReference>
<dbReference type="Proteomes" id="UP001597032">
    <property type="component" value="Unassembled WGS sequence"/>
</dbReference>
<dbReference type="InterPro" id="IPR008969">
    <property type="entry name" value="CarboxyPept-like_regulatory"/>
</dbReference>
<feature type="domain" description="TonB-dependent receptor plug" evidence="5">
    <location>
        <begin position="120"/>
        <end position="225"/>
    </location>
</feature>
<evidence type="ECO:0000313" key="7">
    <source>
        <dbReference type="Proteomes" id="UP001597032"/>
    </source>
</evidence>